<accession>A0A1I7JCT9</accession>
<proteinExistence type="predicted"/>
<dbReference type="GO" id="GO:0046872">
    <property type="term" value="F:metal ion binding"/>
    <property type="evidence" value="ECO:0007669"/>
    <property type="project" value="UniProtKB-KW"/>
</dbReference>
<dbReference type="SUPFAM" id="SSF49503">
    <property type="entry name" value="Cupredoxins"/>
    <property type="match status" value="1"/>
</dbReference>
<keyword evidence="2" id="KW-0812">Transmembrane</keyword>
<dbReference type="Gene3D" id="2.60.40.420">
    <property type="entry name" value="Cupredoxins - blue copper proteins"/>
    <property type="match status" value="1"/>
</dbReference>
<sequence length="217" mass="22510">MKLSPLGVLVVALGGLVAIIIWIVGYIGLPNDVTHRDLAHNPQVETSVNTTSGQAAGGAAGGQTGQKAAWYALGKEPKSIDLTITAQSGDNPMNFNGYGKGALKITVPVGWKVNVTFVNQQGQVAHSVGFVQWADRESSTGQFTPAFDGSVGDESQFKNGVTSAGQKYSFTADKAGQYAMVCGVPGHAAAGMWDEFDVDAHATAPTITTPEGTVTVQ</sequence>
<feature type="domain" description="Sulfocyanin-like C-terminal" evidence="3">
    <location>
        <begin position="82"/>
        <end position="206"/>
    </location>
</feature>
<keyword evidence="5" id="KW-1185">Reference proteome</keyword>
<dbReference type="AlphaFoldDB" id="A0A1I7JCT9"/>
<feature type="transmembrane region" description="Helical" evidence="2">
    <location>
        <begin position="6"/>
        <end position="29"/>
    </location>
</feature>
<dbReference type="InterPro" id="IPR008972">
    <property type="entry name" value="Cupredoxin"/>
</dbReference>
<dbReference type="Pfam" id="PF06525">
    <property type="entry name" value="SoxE"/>
    <property type="match status" value="1"/>
</dbReference>
<evidence type="ECO:0000256" key="2">
    <source>
        <dbReference type="SAM" id="Phobius"/>
    </source>
</evidence>
<protein>
    <submittedName>
        <fullName evidence="4">Sulfocyanin</fullName>
    </submittedName>
</protein>
<evidence type="ECO:0000259" key="3">
    <source>
        <dbReference type="Pfam" id="PF06525"/>
    </source>
</evidence>
<keyword evidence="1" id="KW-0479">Metal-binding</keyword>
<dbReference type="Proteomes" id="UP000183508">
    <property type="component" value="Unassembled WGS sequence"/>
</dbReference>
<reference evidence="5" key="1">
    <citation type="submission" date="2016-10" db="EMBL/GenBank/DDBJ databases">
        <authorList>
            <person name="Varghese N."/>
        </authorList>
    </citation>
    <scope>NUCLEOTIDE SEQUENCE [LARGE SCALE GENOMIC DNA]</scope>
    <source>
        <strain evidence="5">DSM 17980</strain>
    </source>
</reference>
<organism evidence="4 5">
    <name type="scientific">Alicyclobacillus macrosporangiidus</name>
    <dbReference type="NCBI Taxonomy" id="392015"/>
    <lineage>
        <taxon>Bacteria</taxon>
        <taxon>Bacillati</taxon>
        <taxon>Bacillota</taxon>
        <taxon>Bacilli</taxon>
        <taxon>Bacillales</taxon>
        <taxon>Alicyclobacillaceae</taxon>
        <taxon>Alicyclobacillus</taxon>
    </lineage>
</organism>
<dbReference type="RefSeq" id="WP_074952221.1">
    <property type="nucleotide sequence ID" value="NZ_FPBV01000009.1"/>
</dbReference>
<dbReference type="PROSITE" id="PS00079">
    <property type="entry name" value="MULTICOPPER_OXIDASE1"/>
    <property type="match status" value="1"/>
</dbReference>
<keyword evidence="2" id="KW-1133">Transmembrane helix</keyword>
<name>A0A1I7JCT9_9BACL</name>
<evidence type="ECO:0000313" key="4">
    <source>
        <dbReference type="EMBL" id="SFU82997.1"/>
    </source>
</evidence>
<dbReference type="InterPro" id="IPR033138">
    <property type="entry name" value="Cu_oxidase_CS"/>
</dbReference>
<dbReference type="eggNOG" id="COG4454">
    <property type="taxonomic scope" value="Bacteria"/>
</dbReference>
<dbReference type="STRING" id="392015.SAMN05421543_109116"/>
<dbReference type="EMBL" id="FPBV01000009">
    <property type="protein sequence ID" value="SFU82997.1"/>
    <property type="molecule type" value="Genomic_DNA"/>
</dbReference>
<evidence type="ECO:0000256" key="1">
    <source>
        <dbReference type="ARBA" id="ARBA00022723"/>
    </source>
</evidence>
<gene>
    <name evidence="4" type="ORF">SAMN05421543_109116</name>
</gene>
<dbReference type="InterPro" id="IPR049544">
    <property type="entry name" value="SoxE-like_C"/>
</dbReference>
<keyword evidence="2" id="KW-0472">Membrane</keyword>
<evidence type="ECO:0000313" key="5">
    <source>
        <dbReference type="Proteomes" id="UP000183508"/>
    </source>
</evidence>